<dbReference type="RefSeq" id="WP_182580242.1">
    <property type="nucleotide sequence ID" value="NZ_JACIUY010000042.1"/>
</dbReference>
<organism evidence="2 3">
    <name type="scientific">Limosilactobacillus fastidiosus</name>
    <dbReference type="NCBI Taxonomy" id="2759855"/>
    <lineage>
        <taxon>Bacteria</taxon>
        <taxon>Bacillati</taxon>
        <taxon>Bacillota</taxon>
        <taxon>Bacilli</taxon>
        <taxon>Lactobacillales</taxon>
        <taxon>Lactobacillaceae</taxon>
        <taxon>Limosilactobacillus</taxon>
    </lineage>
</organism>
<dbReference type="EMBL" id="JACIUY010000042">
    <property type="protein sequence ID" value="MBB1085416.1"/>
    <property type="molecule type" value="Genomic_DNA"/>
</dbReference>
<keyword evidence="4" id="KW-1185">Reference proteome</keyword>
<dbReference type="InterPro" id="IPR008489">
    <property type="entry name" value="DUF771"/>
</dbReference>
<dbReference type="EMBL" id="JACIUZ010000036">
    <property type="protein sequence ID" value="MBB1063168.1"/>
    <property type="molecule type" value="Genomic_DNA"/>
</dbReference>
<evidence type="ECO:0000313" key="2">
    <source>
        <dbReference type="EMBL" id="MBB1085416.1"/>
    </source>
</evidence>
<reference evidence="3 4" key="1">
    <citation type="submission" date="2020-07" db="EMBL/GenBank/DDBJ databases">
        <title>Description of Limosilactobacillus balticus sp. nov., Limosilactobacillus agrestis sp. nov., Limosilactobacillus albertensis sp. nov., Limosilactobacillus rudii sp. nov., Limosilactobacillus fastidiosus sp. nov., five novel Limosilactobacillus species isolated from the vertebrate gastrointestinal tract, and proposal of 6 subspecies of Limosilactobacillus reuteri adapted to the gastrointestinal tract of specific vertebrate hosts.</title>
        <authorList>
            <person name="Li F."/>
            <person name="Cheng C."/>
            <person name="Zheng J."/>
            <person name="Quevedo R.M."/>
            <person name="Li J."/>
            <person name="Roos S."/>
            <person name="Gaenzle M.G."/>
            <person name="Walter J."/>
        </authorList>
    </citation>
    <scope>NUCLEOTIDE SEQUENCE [LARGE SCALE GENOMIC DNA]</scope>
    <source>
        <strain evidence="2 3">WF-MA3-C</strain>
        <strain evidence="1 4">WF-MO7-1</strain>
    </source>
</reference>
<sequence>MQEMQLPNGIKVQFPEEVVLISKATLSELESQALLGKMWSIKDIMAKLGVNRQWILDNILANPRYSNEIERLKQEGVVQKGPAKNSPWHFKAREFCEWLDRHETAFDFTKR</sequence>
<evidence type="ECO:0000313" key="4">
    <source>
        <dbReference type="Proteomes" id="UP000544052"/>
    </source>
</evidence>
<dbReference type="AlphaFoldDB" id="A0A7W3TY40"/>
<comment type="caution">
    <text evidence="2">The sequence shown here is derived from an EMBL/GenBank/DDBJ whole genome shotgun (WGS) entry which is preliminary data.</text>
</comment>
<dbReference type="Proteomes" id="UP000544052">
    <property type="component" value="Unassembled WGS sequence"/>
</dbReference>
<evidence type="ECO:0000313" key="3">
    <source>
        <dbReference type="Proteomes" id="UP000518255"/>
    </source>
</evidence>
<gene>
    <name evidence="2" type="ORF">H5R63_01115</name>
    <name evidence="1" type="ORF">H5R64_05245</name>
</gene>
<protein>
    <submittedName>
        <fullName evidence="2">DUF771 domain-containing protein</fullName>
    </submittedName>
</protein>
<name>A0A7W3TY40_9LACO</name>
<evidence type="ECO:0000313" key="1">
    <source>
        <dbReference type="EMBL" id="MBB1063168.1"/>
    </source>
</evidence>
<accession>A0A7W3TY40</accession>
<proteinExistence type="predicted"/>
<dbReference type="Proteomes" id="UP000518255">
    <property type="component" value="Unassembled WGS sequence"/>
</dbReference>
<dbReference type="Pfam" id="PF05595">
    <property type="entry name" value="DUF771"/>
    <property type="match status" value="1"/>
</dbReference>